<dbReference type="Proteomes" id="UP001607302">
    <property type="component" value="Unassembled WGS sequence"/>
</dbReference>
<dbReference type="EMBL" id="JAUDFV010000166">
    <property type="protein sequence ID" value="KAL2712370.1"/>
    <property type="molecule type" value="Genomic_DNA"/>
</dbReference>
<evidence type="ECO:0000313" key="2">
    <source>
        <dbReference type="EMBL" id="KAL2712370.1"/>
    </source>
</evidence>
<organism evidence="2 3">
    <name type="scientific">Vespula squamosa</name>
    <name type="common">Southern yellow jacket</name>
    <name type="synonym">Wasp</name>
    <dbReference type="NCBI Taxonomy" id="30214"/>
    <lineage>
        <taxon>Eukaryota</taxon>
        <taxon>Metazoa</taxon>
        <taxon>Ecdysozoa</taxon>
        <taxon>Arthropoda</taxon>
        <taxon>Hexapoda</taxon>
        <taxon>Insecta</taxon>
        <taxon>Pterygota</taxon>
        <taxon>Neoptera</taxon>
        <taxon>Endopterygota</taxon>
        <taxon>Hymenoptera</taxon>
        <taxon>Apocrita</taxon>
        <taxon>Aculeata</taxon>
        <taxon>Vespoidea</taxon>
        <taxon>Vespidae</taxon>
        <taxon>Vespinae</taxon>
        <taxon>Vespula</taxon>
    </lineage>
</organism>
<evidence type="ECO:0000313" key="3">
    <source>
        <dbReference type="Proteomes" id="UP001607302"/>
    </source>
</evidence>
<feature type="region of interest" description="Disordered" evidence="1">
    <location>
        <begin position="28"/>
        <end position="50"/>
    </location>
</feature>
<dbReference type="AlphaFoldDB" id="A0ABD1ZY25"/>
<reference evidence="2 3" key="1">
    <citation type="journal article" date="2024" name="Ann. Entomol. Soc. Am.">
        <title>Genomic analyses of the southern and eastern yellowjacket wasps (Hymenoptera: Vespidae) reveal evolutionary signatures of social life.</title>
        <authorList>
            <person name="Catto M.A."/>
            <person name="Caine P.B."/>
            <person name="Orr S.E."/>
            <person name="Hunt B.G."/>
            <person name="Goodisman M.A.D."/>
        </authorList>
    </citation>
    <scope>NUCLEOTIDE SEQUENCE [LARGE SCALE GENOMIC DNA]</scope>
    <source>
        <strain evidence="2">233</strain>
        <tissue evidence="2">Head and thorax</tissue>
    </source>
</reference>
<gene>
    <name evidence="2" type="ORF">V1478_017893</name>
</gene>
<keyword evidence="3" id="KW-1185">Reference proteome</keyword>
<accession>A0ABD1ZY25</accession>
<proteinExistence type="predicted"/>
<evidence type="ECO:0008006" key="4">
    <source>
        <dbReference type="Google" id="ProtNLM"/>
    </source>
</evidence>
<protein>
    <recommendedName>
        <fullName evidence="4">Maturase K</fullName>
    </recommendedName>
</protein>
<comment type="caution">
    <text evidence="2">The sequence shown here is derived from an EMBL/GenBank/DDBJ whole genome shotgun (WGS) entry which is preliminary data.</text>
</comment>
<name>A0ABD1ZY25_VESSQ</name>
<evidence type="ECO:0000256" key="1">
    <source>
        <dbReference type="SAM" id="MobiDB-lite"/>
    </source>
</evidence>
<sequence>MTMSWINVIALPIPHELADKASLTITELSATNGNDEDDERSAPLSGRRSEPSGDLFVRILSTVRQRSCSSRSDTNWSFVGMSDSHRGGIHQTSVYLVKFLKFSQADYKIDENTYVTFDIQSQITTTTTTTTTTTPITIIIIIIIKIKYNRAYHVGRGTTNFFVVFAVDEKLYERSISVLKVRKLFFPKTILRRVIVSLSYLIITDDTKRRSRNRASISHSINHNYRSLISWSDFLSRDTRFRYIEADVCLRMVSRSLVGVQNSRQGNVKLESIKNHHIGIKGMILREKLLHCILSSYRLKLILFSRAFFNFRSSSSFGLLSILGRSCVGTSARHLLSHDVRAKATFPSDIHMFWAPGLETTALERLSSYLTPGLIRREGKKELQNLD</sequence>